<dbReference type="KEGG" id="scm:SCHCO_02522616"/>
<keyword evidence="3" id="KW-0479">Metal-binding</keyword>
<dbReference type="RefSeq" id="XP_003036309.1">
    <property type="nucleotide sequence ID" value="XM_003036263.1"/>
</dbReference>
<evidence type="ECO:0000256" key="4">
    <source>
        <dbReference type="ARBA" id="ARBA00022801"/>
    </source>
</evidence>
<evidence type="ECO:0000256" key="2">
    <source>
        <dbReference type="ARBA" id="ARBA00006247"/>
    </source>
</evidence>
<organism evidence="8">
    <name type="scientific">Schizophyllum commune (strain H4-8 / FGSC 9210)</name>
    <name type="common">Split gill fungus</name>
    <dbReference type="NCBI Taxonomy" id="578458"/>
    <lineage>
        <taxon>Eukaryota</taxon>
        <taxon>Fungi</taxon>
        <taxon>Dikarya</taxon>
        <taxon>Basidiomycota</taxon>
        <taxon>Agaricomycotina</taxon>
        <taxon>Agaricomycetes</taxon>
        <taxon>Agaricomycetidae</taxon>
        <taxon>Agaricales</taxon>
        <taxon>Schizophyllaceae</taxon>
        <taxon>Schizophyllum</taxon>
    </lineage>
</organism>
<dbReference type="VEuPathDB" id="FungiDB:SCHCODRAFT_02522616"/>
<dbReference type="Gene3D" id="3.30.70.360">
    <property type="match status" value="1"/>
</dbReference>
<dbReference type="STRING" id="578458.D8PU88"/>
<dbReference type="AlphaFoldDB" id="D8PU88"/>
<comment type="similarity">
    <text evidence="2">Belongs to the peptidase M20A family.</text>
</comment>
<evidence type="ECO:0000256" key="5">
    <source>
        <dbReference type="ARBA" id="ARBA00022833"/>
    </source>
</evidence>
<evidence type="ECO:0000256" key="3">
    <source>
        <dbReference type="ARBA" id="ARBA00022723"/>
    </source>
</evidence>
<dbReference type="OrthoDB" id="3064516at2759"/>
<accession>D8PU88</accession>
<dbReference type="HOGENOM" id="CLU_021802_3_0_1"/>
<keyword evidence="5" id="KW-0862">Zinc</keyword>
<keyword evidence="4" id="KW-0378">Hydrolase</keyword>
<dbReference type="Gene3D" id="3.40.630.10">
    <property type="entry name" value="Zn peptidases"/>
    <property type="match status" value="1"/>
</dbReference>
<dbReference type="Proteomes" id="UP000007431">
    <property type="component" value="Unassembled WGS sequence"/>
</dbReference>
<dbReference type="OMA" id="ANDHDLK"/>
<dbReference type="PANTHER" id="PTHR43808:SF8">
    <property type="entry name" value="PEPTIDASE M20 DIMERISATION DOMAIN-CONTAINING PROTEIN"/>
    <property type="match status" value="1"/>
</dbReference>
<evidence type="ECO:0000313" key="7">
    <source>
        <dbReference type="EMBL" id="EFJ01407.1"/>
    </source>
</evidence>
<reference evidence="7 8" key="1">
    <citation type="journal article" date="2010" name="Nat. Biotechnol.">
        <title>Genome sequence of the model mushroom Schizophyllum commune.</title>
        <authorList>
            <person name="Ohm R.A."/>
            <person name="de Jong J.F."/>
            <person name="Lugones L.G."/>
            <person name="Aerts A."/>
            <person name="Kothe E."/>
            <person name="Stajich J.E."/>
            <person name="de Vries R.P."/>
            <person name="Record E."/>
            <person name="Levasseur A."/>
            <person name="Baker S.E."/>
            <person name="Bartholomew K.A."/>
            <person name="Coutinho P.M."/>
            <person name="Erdmann S."/>
            <person name="Fowler T.J."/>
            <person name="Gathman A.C."/>
            <person name="Lombard V."/>
            <person name="Henrissat B."/>
            <person name="Knabe N."/>
            <person name="Kuees U."/>
            <person name="Lilly W.W."/>
            <person name="Lindquist E."/>
            <person name="Lucas S."/>
            <person name="Magnuson J.K."/>
            <person name="Piumi F."/>
            <person name="Raudaskoski M."/>
            <person name="Salamov A."/>
            <person name="Schmutz J."/>
            <person name="Schwarze F.W.M.R."/>
            <person name="vanKuyk P.A."/>
            <person name="Horton J.S."/>
            <person name="Grigoriev I.V."/>
            <person name="Woesten H.A.B."/>
        </authorList>
    </citation>
    <scope>NUCLEOTIDE SEQUENCE [LARGE SCALE GENOMIC DNA]</scope>
    <source>
        <strain evidence="8">H4-8 / FGSC 9210</strain>
    </source>
</reference>
<dbReference type="Pfam" id="PF07687">
    <property type="entry name" value="M20_dimer"/>
    <property type="match status" value="1"/>
</dbReference>
<name>D8PU88_SCHCM</name>
<comment type="cofactor">
    <cofactor evidence="1">
        <name>Zn(2+)</name>
        <dbReference type="ChEBI" id="CHEBI:29105"/>
    </cofactor>
</comment>
<gene>
    <name evidence="7" type="ORF">SCHCODRAFT_51621</name>
</gene>
<dbReference type="GO" id="GO:0016787">
    <property type="term" value="F:hydrolase activity"/>
    <property type="evidence" value="ECO:0007669"/>
    <property type="project" value="UniProtKB-KW"/>
</dbReference>
<evidence type="ECO:0000259" key="6">
    <source>
        <dbReference type="Pfam" id="PF07687"/>
    </source>
</evidence>
<keyword evidence="8" id="KW-1185">Reference proteome</keyword>
<dbReference type="InterPro" id="IPR036264">
    <property type="entry name" value="Bact_exopeptidase_dim_dom"/>
</dbReference>
<dbReference type="eggNOG" id="KOG2275">
    <property type="taxonomic scope" value="Eukaryota"/>
</dbReference>
<dbReference type="InterPro" id="IPR050072">
    <property type="entry name" value="Peptidase_M20A"/>
</dbReference>
<dbReference type="Pfam" id="PF01546">
    <property type="entry name" value="Peptidase_M20"/>
    <property type="match status" value="1"/>
</dbReference>
<dbReference type="InParanoid" id="D8PU88"/>
<feature type="domain" description="Peptidase M20 dimerisation" evidence="6">
    <location>
        <begin position="160"/>
        <end position="245"/>
    </location>
</feature>
<dbReference type="SUPFAM" id="SSF53187">
    <property type="entry name" value="Zn-dependent exopeptidases"/>
    <property type="match status" value="1"/>
</dbReference>
<dbReference type="InterPro" id="IPR002933">
    <property type="entry name" value="Peptidase_M20"/>
</dbReference>
<dbReference type="InterPro" id="IPR011650">
    <property type="entry name" value="Peptidase_M20_dimer"/>
</dbReference>
<dbReference type="GeneID" id="9586911"/>
<dbReference type="FunCoup" id="D8PU88">
    <property type="interactions" value="99"/>
</dbReference>
<proteinExistence type="inferred from homology"/>
<dbReference type="EMBL" id="GL377303">
    <property type="protein sequence ID" value="EFJ01407.1"/>
    <property type="molecule type" value="Genomic_DNA"/>
</dbReference>
<protein>
    <recommendedName>
        <fullName evidence="6">Peptidase M20 dimerisation domain-containing protein</fullName>
    </recommendedName>
</protein>
<dbReference type="PANTHER" id="PTHR43808">
    <property type="entry name" value="ACETYLORNITHINE DEACETYLASE"/>
    <property type="match status" value="1"/>
</dbReference>
<dbReference type="SUPFAM" id="SSF55031">
    <property type="entry name" value="Bacterial exopeptidase dimerisation domain"/>
    <property type="match status" value="1"/>
</dbReference>
<evidence type="ECO:0000313" key="8">
    <source>
        <dbReference type="Proteomes" id="UP000007431"/>
    </source>
</evidence>
<evidence type="ECO:0000256" key="1">
    <source>
        <dbReference type="ARBA" id="ARBA00001947"/>
    </source>
</evidence>
<sequence length="347" mass="36904">MESLLRDLVDIESLTGDEGRVGGRLASVLRAKGFTVELLPIAPSSPRANVYAYLGDVRKTRCLLTTHIDTVPPFIPFSGPDAEEKVYGRGTCDAKGAAVAMIGAAERLIAAKEVKPGDLALLFVVGEEVDGVGMKAASELGLRWESIAFGEPTDSKLALGHKGILLLRLQAAGHACHSGYPHLGHSANHTLVILLADILKLEFPRDPLLGPSSVNVGTISGGEAPNILSPSASAAVSIRVSCEFDAVKRETLALIGRHPEVSYEIVAEYPPPNIQSSVPGFDTINVGFGTDIPFLKYHDGPEVRKYLYGPGSIFLAHTANEHVALADLEACADGYRRLVLHCLSTMP</sequence>
<dbReference type="GO" id="GO:0046872">
    <property type="term" value="F:metal ion binding"/>
    <property type="evidence" value="ECO:0007669"/>
    <property type="project" value="UniProtKB-KW"/>
</dbReference>